<keyword evidence="4" id="KW-0720">Serine protease</keyword>
<dbReference type="PANTHER" id="PTHR33209">
    <property type="entry name" value="PROTEASE 4"/>
    <property type="match status" value="1"/>
</dbReference>
<dbReference type="eggNOG" id="COG0616">
    <property type="taxonomic scope" value="Bacteria"/>
</dbReference>
<dbReference type="OrthoDB" id="266140at2"/>
<name>G6F016_9PROT</name>
<evidence type="ECO:0000256" key="1">
    <source>
        <dbReference type="ARBA" id="ARBA00008683"/>
    </source>
</evidence>
<dbReference type="GO" id="GO:0008236">
    <property type="term" value="F:serine-type peptidase activity"/>
    <property type="evidence" value="ECO:0007669"/>
    <property type="project" value="UniProtKB-KW"/>
</dbReference>
<dbReference type="EMBL" id="AGFR01000005">
    <property type="protein sequence ID" value="EHD14098.1"/>
    <property type="molecule type" value="Genomic_DNA"/>
</dbReference>
<evidence type="ECO:0000313" key="6">
    <source>
        <dbReference type="EMBL" id="EHD14098.1"/>
    </source>
</evidence>
<dbReference type="Proteomes" id="UP000005939">
    <property type="component" value="Unassembled WGS sequence"/>
</dbReference>
<dbReference type="Gene3D" id="3.90.226.10">
    <property type="entry name" value="2-enoyl-CoA Hydratase, Chain A, domain 1"/>
    <property type="match status" value="1"/>
</dbReference>
<organism evidence="6 7">
    <name type="scientific">Commensalibacter intestini A911</name>
    <dbReference type="NCBI Taxonomy" id="1088868"/>
    <lineage>
        <taxon>Bacteria</taxon>
        <taxon>Pseudomonadati</taxon>
        <taxon>Pseudomonadota</taxon>
        <taxon>Alphaproteobacteria</taxon>
        <taxon>Acetobacterales</taxon>
        <taxon>Acetobacteraceae</taxon>
    </lineage>
</organism>
<dbReference type="CDD" id="cd07022">
    <property type="entry name" value="S49_Sppa_36K_type"/>
    <property type="match status" value="1"/>
</dbReference>
<dbReference type="InterPro" id="IPR029045">
    <property type="entry name" value="ClpP/crotonase-like_dom_sf"/>
</dbReference>
<evidence type="ECO:0000256" key="3">
    <source>
        <dbReference type="ARBA" id="ARBA00022801"/>
    </source>
</evidence>
<reference evidence="6 7" key="1">
    <citation type="submission" date="2011-10" db="EMBL/GenBank/DDBJ databases">
        <title>Genome Sequence of Commensalibacter intestini A911, isolated from Drosophila gut.</title>
        <authorList>
            <person name="Lee W.-J."/>
            <person name="Kim E.-K."/>
        </authorList>
    </citation>
    <scope>NUCLEOTIDE SEQUENCE [LARGE SCALE GENOMIC DNA]</scope>
    <source>
        <strain evidence="6 7">A911</strain>
    </source>
</reference>
<dbReference type="InterPro" id="IPR033855">
    <property type="entry name" value="Protein_C"/>
</dbReference>
<proteinExistence type="inferred from homology"/>
<evidence type="ECO:0000256" key="4">
    <source>
        <dbReference type="ARBA" id="ARBA00022825"/>
    </source>
</evidence>
<comment type="similarity">
    <text evidence="1">Belongs to the peptidase S49 family.</text>
</comment>
<accession>G6F016</accession>
<dbReference type="STRING" id="1088868.CIN_09620"/>
<sequence length="266" mass="28414">MMNIIEFLNRPLALEGGRASSLAKEIMASDRRMLADMGARDSPNSETYDDIAVIEIKGILVPGDFCYSGWACGYGYIRNQLAKAVNDSSIRKIVLVIDSPGGVASGCFDLSDVIYKIRSVKPVIAICDDSAYSAAYAIASAANVVTVPRAGGVGSIGVITMHTDVTKALDQEGIKITTITYGAYKGETAPTTSLSEGALGRIQADVDFLGELFVEQVARNRKLSAQKIRDMEAGTFLGPHGFDAGLADFVMSADEAFLFTREFKGK</sequence>
<gene>
    <name evidence="6" type="ORF">CIN_09620</name>
</gene>
<keyword evidence="2" id="KW-0645">Protease</keyword>
<dbReference type="SUPFAM" id="SSF52096">
    <property type="entry name" value="ClpP/crotonase"/>
    <property type="match status" value="1"/>
</dbReference>
<dbReference type="RefSeq" id="WP_008853952.1">
    <property type="nucleotide sequence ID" value="NZ_AGFR01000005.1"/>
</dbReference>
<evidence type="ECO:0000259" key="5">
    <source>
        <dbReference type="Pfam" id="PF01343"/>
    </source>
</evidence>
<dbReference type="InterPro" id="IPR002142">
    <property type="entry name" value="Peptidase_S49"/>
</dbReference>
<dbReference type="AlphaFoldDB" id="G6F016"/>
<keyword evidence="3" id="KW-0378">Hydrolase</keyword>
<evidence type="ECO:0000256" key="2">
    <source>
        <dbReference type="ARBA" id="ARBA00022670"/>
    </source>
</evidence>
<dbReference type="Pfam" id="PF01343">
    <property type="entry name" value="Peptidase_S49"/>
    <property type="match status" value="1"/>
</dbReference>
<evidence type="ECO:0000313" key="7">
    <source>
        <dbReference type="Proteomes" id="UP000005939"/>
    </source>
</evidence>
<protein>
    <recommendedName>
        <fullName evidence="5">Peptidase S49 domain-containing protein</fullName>
    </recommendedName>
</protein>
<dbReference type="PANTHER" id="PTHR33209:SF1">
    <property type="entry name" value="PEPTIDASE S49 DOMAIN-CONTAINING PROTEIN"/>
    <property type="match status" value="1"/>
</dbReference>
<comment type="caution">
    <text evidence="6">The sequence shown here is derived from an EMBL/GenBank/DDBJ whole genome shotgun (WGS) entry which is preliminary data.</text>
</comment>
<feature type="domain" description="Peptidase S49" evidence="5">
    <location>
        <begin position="118"/>
        <end position="257"/>
    </location>
</feature>
<dbReference type="GO" id="GO:0006508">
    <property type="term" value="P:proteolysis"/>
    <property type="evidence" value="ECO:0007669"/>
    <property type="project" value="UniProtKB-KW"/>
</dbReference>